<gene>
    <name evidence="1" type="ORF">ACFOLH_06305</name>
</gene>
<dbReference type="RefSeq" id="WP_340292446.1">
    <property type="nucleotide sequence ID" value="NZ_JBBEOI010000072.1"/>
</dbReference>
<dbReference type="SUPFAM" id="SSF47789">
    <property type="entry name" value="C-terminal domain of RNA polymerase alpha subunit"/>
    <property type="match status" value="1"/>
</dbReference>
<evidence type="ECO:0000313" key="2">
    <source>
        <dbReference type="Proteomes" id="UP001595685"/>
    </source>
</evidence>
<accession>A0ABV7WFV8</accession>
<dbReference type="Gene3D" id="1.10.150.20">
    <property type="entry name" value="5' to 3' exonuclease, C-terminal subdomain"/>
    <property type="match status" value="1"/>
</dbReference>
<reference evidence="2" key="1">
    <citation type="journal article" date="2019" name="Int. J. Syst. Evol. Microbiol.">
        <title>The Global Catalogue of Microorganisms (GCM) 10K type strain sequencing project: providing services to taxonomists for standard genome sequencing and annotation.</title>
        <authorList>
            <consortium name="The Broad Institute Genomics Platform"/>
            <consortium name="The Broad Institute Genome Sequencing Center for Infectious Disease"/>
            <person name="Wu L."/>
            <person name="Ma J."/>
        </authorList>
    </citation>
    <scope>NUCLEOTIDE SEQUENCE [LARGE SCALE GENOMIC DNA]</scope>
    <source>
        <strain evidence="2">NCAIM B.02333</strain>
    </source>
</reference>
<sequence length="64" mass="6617">MPTPLDALPQVGAPATRALEGAGYTSLGQLAGVPRSDLSRLHGVGPRALAVIEAELEQQDLRLA</sequence>
<keyword evidence="1" id="KW-0238">DNA-binding</keyword>
<name>A0ABV7WFV8_9MICO</name>
<evidence type="ECO:0000313" key="1">
    <source>
        <dbReference type="EMBL" id="MFC3687951.1"/>
    </source>
</evidence>
<dbReference type="EMBL" id="JBHRWW010000003">
    <property type="protein sequence ID" value="MFC3687951.1"/>
    <property type="molecule type" value="Genomic_DNA"/>
</dbReference>
<organism evidence="1 2">
    <name type="scientific">Aquipuribacter hungaricus</name>
    <dbReference type="NCBI Taxonomy" id="545624"/>
    <lineage>
        <taxon>Bacteria</taxon>
        <taxon>Bacillati</taxon>
        <taxon>Actinomycetota</taxon>
        <taxon>Actinomycetes</taxon>
        <taxon>Micrococcales</taxon>
        <taxon>Intrasporangiaceae</taxon>
        <taxon>Aquipuribacter</taxon>
    </lineage>
</organism>
<proteinExistence type="predicted"/>
<keyword evidence="2" id="KW-1185">Reference proteome</keyword>
<protein>
    <submittedName>
        <fullName evidence="1">DNA-binding protein</fullName>
    </submittedName>
</protein>
<comment type="caution">
    <text evidence="1">The sequence shown here is derived from an EMBL/GenBank/DDBJ whole genome shotgun (WGS) entry which is preliminary data.</text>
</comment>
<dbReference type="Proteomes" id="UP001595685">
    <property type="component" value="Unassembled WGS sequence"/>
</dbReference>
<dbReference type="GO" id="GO:0003677">
    <property type="term" value="F:DNA binding"/>
    <property type="evidence" value="ECO:0007669"/>
    <property type="project" value="UniProtKB-KW"/>
</dbReference>